<feature type="region of interest" description="Disordered" evidence="1">
    <location>
        <begin position="1"/>
        <end position="37"/>
    </location>
</feature>
<dbReference type="EMBL" id="JAUCMV010000003">
    <property type="protein sequence ID" value="KAK0409555.1"/>
    <property type="molecule type" value="Genomic_DNA"/>
</dbReference>
<keyword evidence="2" id="KW-0812">Transmembrane</keyword>
<sequence length="115" mass="13108">MHSDTKSKAYRGLSDERGSSEKLKSERGCPDLRPTEDPEFTFTSSSAHFQALHRFSTVFIDSTECIDTLLTRVFTLVVIVILLLVVLIFIAFLSLKNVWHRLQKTISPKKYANCD</sequence>
<keyword evidence="4" id="KW-1185">Reference proteome</keyword>
<protein>
    <submittedName>
        <fullName evidence="3">Uncharacterized protein</fullName>
    </submittedName>
</protein>
<keyword evidence="2" id="KW-0472">Membrane</keyword>
<evidence type="ECO:0000256" key="1">
    <source>
        <dbReference type="SAM" id="MobiDB-lite"/>
    </source>
</evidence>
<evidence type="ECO:0000313" key="4">
    <source>
        <dbReference type="Proteomes" id="UP001175271"/>
    </source>
</evidence>
<proteinExistence type="predicted"/>
<dbReference type="Proteomes" id="UP001175271">
    <property type="component" value="Unassembled WGS sequence"/>
</dbReference>
<dbReference type="AlphaFoldDB" id="A0AA39HP89"/>
<evidence type="ECO:0000313" key="3">
    <source>
        <dbReference type="EMBL" id="KAK0409555.1"/>
    </source>
</evidence>
<comment type="caution">
    <text evidence="3">The sequence shown here is derived from an EMBL/GenBank/DDBJ whole genome shotgun (WGS) entry which is preliminary data.</text>
</comment>
<feature type="transmembrane region" description="Helical" evidence="2">
    <location>
        <begin position="73"/>
        <end position="95"/>
    </location>
</feature>
<reference evidence="3" key="1">
    <citation type="submission" date="2023-06" db="EMBL/GenBank/DDBJ databases">
        <title>Genomic analysis of the entomopathogenic nematode Steinernema hermaphroditum.</title>
        <authorList>
            <person name="Schwarz E.M."/>
            <person name="Heppert J.K."/>
            <person name="Baniya A."/>
            <person name="Schwartz H.T."/>
            <person name="Tan C.-H."/>
            <person name="Antoshechkin I."/>
            <person name="Sternberg P.W."/>
            <person name="Goodrich-Blair H."/>
            <person name="Dillman A.R."/>
        </authorList>
    </citation>
    <scope>NUCLEOTIDE SEQUENCE</scope>
    <source>
        <strain evidence="3">PS9179</strain>
        <tissue evidence="3">Whole animal</tissue>
    </source>
</reference>
<keyword evidence="2" id="KW-1133">Transmembrane helix</keyword>
<organism evidence="3 4">
    <name type="scientific">Steinernema hermaphroditum</name>
    <dbReference type="NCBI Taxonomy" id="289476"/>
    <lineage>
        <taxon>Eukaryota</taxon>
        <taxon>Metazoa</taxon>
        <taxon>Ecdysozoa</taxon>
        <taxon>Nematoda</taxon>
        <taxon>Chromadorea</taxon>
        <taxon>Rhabditida</taxon>
        <taxon>Tylenchina</taxon>
        <taxon>Panagrolaimomorpha</taxon>
        <taxon>Strongyloidoidea</taxon>
        <taxon>Steinernematidae</taxon>
        <taxon>Steinernema</taxon>
    </lineage>
</organism>
<feature type="compositionally biased region" description="Basic and acidic residues" evidence="1">
    <location>
        <begin position="1"/>
        <end position="36"/>
    </location>
</feature>
<name>A0AA39HP89_9BILA</name>
<accession>A0AA39HP89</accession>
<evidence type="ECO:0000256" key="2">
    <source>
        <dbReference type="SAM" id="Phobius"/>
    </source>
</evidence>
<gene>
    <name evidence="3" type="ORF">QR680_004614</name>
</gene>